<comment type="caution">
    <text evidence="1">The sequence shown here is derived from an EMBL/GenBank/DDBJ whole genome shotgun (WGS) entry which is preliminary data.</text>
</comment>
<dbReference type="Gene3D" id="6.10.250.730">
    <property type="match status" value="1"/>
</dbReference>
<protein>
    <submittedName>
        <fullName evidence="1">DUF982 domain-containing protein</fullName>
    </submittedName>
</protein>
<dbReference type="RefSeq" id="WP_171603420.1">
    <property type="nucleotide sequence ID" value="NZ_JABFCQ010000003.1"/>
</dbReference>
<dbReference type="Proteomes" id="UP000532162">
    <property type="component" value="Unassembled WGS sequence"/>
</dbReference>
<dbReference type="AlphaFoldDB" id="A0A7Z0ZW48"/>
<accession>A0A7Z0ZW48</accession>
<dbReference type="EMBL" id="JACCPJ010000015">
    <property type="protein sequence ID" value="NZD65977.1"/>
    <property type="molecule type" value="Genomic_DNA"/>
</dbReference>
<reference evidence="1 2" key="1">
    <citation type="submission" date="2020-07" db="EMBL/GenBank/DDBJ databases">
        <authorList>
            <person name="Sun Q."/>
        </authorList>
    </citation>
    <scope>NUCLEOTIDE SEQUENCE [LARGE SCALE GENOMIC DNA]</scope>
    <source>
        <strain evidence="1 2">WYCCWR 11290</strain>
    </source>
</reference>
<evidence type="ECO:0000313" key="1">
    <source>
        <dbReference type="EMBL" id="NZD65977.1"/>
    </source>
</evidence>
<sequence length="87" mass="9511">MKWDTSASFDPVILVFKDSDKRMIVRTAGDAANALMKDWPSDDGEEFLVAVKACLDVMTGNIEADQLREAIIRAAMEAGVKAISVLH</sequence>
<name>A0A7Z0ZW48_9HYPH</name>
<proteinExistence type="predicted"/>
<dbReference type="InterPro" id="IPR010385">
    <property type="entry name" value="DUF982"/>
</dbReference>
<evidence type="ECO:0000313" key="2">
    <source>
        <dbReference type="Proteomes" id="UP000532162"/>
    </source>
</evidence>
<gene>
    <name evidence="1" type="ORF">HX900_33455</name>
</gene>
<dbReference type="Pfam" id="PF06169">
    <property type="entry name" value="DUF982"/>
    <property type="match status" value="1"/>
</dbReference>
<organism evidence="1 2">
    <name type="scientific">Rhizobium changzhiense</name>
    <dbReference type="NCBI Taxonomy" id="2692317"/>
    <lineage>
        <taxon>Bacteria</taxon>
        <taxon>Pseudomonadati</taxon>
        <taxon>Pseudomonadota</taxon>
        <taxon>Alphaproteobacteria</taxon>
        <taxon>Hyphomicrobiales</taxon>
        <taxon>Rhizobiaceae</taxon>
        <taxon>Rhizobium/Agrobacterium group</taxon>
        <taxon>Rhizobium</taxon>
    </lineage>
</organism>